<evidence type="ECO:0008006" key="3">
    <source>
        <dbReference type="Google" id="ProtNLM"/>
    </source>
</evidence>
<dbReference type="AlphaFoldDB" id="A0A6A4DKP4"/>
<comment type="caution">
    <text evidence="1">The sequence shown here is derived from an EMBL/GenBank/DDBJ whole genome shotgun (WGS) entry which is preliminary data.</text>
</comment>
<name>A0A6A4DKP4_9STRA</name>
<evidence type="ECO:0000313" key="2">
    <source>
        <dbReference type="Proteomes" id="UP000437068"/>
    </source>
</evidence>
<sequence>MPLLVSKLHQLNIPLHKQELMALLRHFGMEDDLEAVDYALFLQRLYELNTSMTSS</sequence>
<protein>
    <recommendedName>
        <fullName evidence="3">EF-hand domain-containing protein</fullName>
    </recommendedName>
</protein>
<gene>
    <name evidence="1" type="ORF">PF001_g11795</name>
</gene>
<dbReference type="Proteomes" id="UP000437068">
    <property type="component" value="Unassembled WGS sequence"/>
</dbReference>
<reference evidence="1 2" key="1">
    <citation type="submission" date="2018-08" db="EMBL/GenBank/DDBJ databases">
        <title>Genomic investigation of the strawberry pathogen Phytophthora fragariae indicates pathogenicity is determined by transcriptional variation in three key races.</title>
        <authorList>
            <person name="Adams T.M."/>
            <person name="Armitage A.D."/>
            <person name="Sobczyk M.K."/>
            <person name="Bates H.J."/>
            <person name="Dunwell J.M."/>
            <person name="Nellist C.F."/>
            <person name="Harrison R.J."/>
        </authorList>
    </citation>
    <scope>NUCLEOTIDE SEQUENCE [LARGE SCALE GENOMIC DNA]</scope>
    <source>
        <strain evidence="1 2">A4</strain>
    </source>
</reference>
<accession>A0A6A4DKP4</accession>
<organism evidence="1 2">
    <name type="scientific">Phytophthora fragariae</name>
    <dbReference type="NCBI Taxonomy" id="53985"/>
    <lineage>
        <taxon>Eukaryota</taxon>
        <taxon>Sar</taxon>
        <taxon>Stramenopiles</taxon>
        <taxon>Oomycota</taxon>
        <taxon>Peronosporomycetes</taxon>
        <taxon>Peronosporales</taxon>
        <taxon>Peronosporaceae</taxon>
        <taxon>Phytophthora</taxon>
    </lineage>
</organism>
<dbReference type="EMBL" id="QXGE01000639">
    <property type="protein sequence ID" value="KAE9307079.1"/>
    <property type="molecule type" value="Genomic_DNA"/>
</dbReference>
<evidence type="ECO:0000313" key="1">
    <source>
        <dbReference type="EMBL" id="KAE9307079.1"/>
    </source>
</evidence>
<proteinExistence type="predicted"/>